<feature type="region of interest" description="Disordered" evidence="2">
    <location>
        <begin position="1015"/>
        <end position="1081"/>
    </location>
</feature>
<feature type="region of interest" description="Disordered" evidence="2">
    <location>
        <begin position="684"/>
        <end position="760"/>
    </location>
</feature>
<evidence type="ECO:0000256" key="1">
    <source>
        <dbReference type="SAM" id="Coils"/>
    </source>
</evidence>
<dbReference type="Pfam" id="PF16501">
    <property type="entry name" value="SCAPER_N"/>
    <property type="match status" value="1"/>
</dbReference>
<feature type="non-terminal residue" evidence="4">
    <location>
        <position position="1339"/>
    </location>
</feature>
<dbReference type="OrthoDB" id="71500at2759"/>
<feature type="compositionally biased region" description="Basic and acidic residues" evidence="2">
    <location>
        <begin position="1015"/>
        <end position="1048"/>
    </location>
</feature>
<keyword evidence="1" id="KW-0175">Coiled coil</keyword>
<feature type="region of interest" description="Disordered" evidence="2">
    <location>
        <begin position="578"/>
        <end position="598"/>
    </location>
</feature>
<feature type="coiled-coil region" evidence="1">
    <location>
        <begin position="863"/>
        <end position="930"/>
    </location>
</feature>
<feature type="compositionally biased region" description="Polar residues" evidence="2">
    <location>
        <begin position="686"/>
        <end position="699"/>
    </location>
</feature>
<name>A0A482VQJ1_ASBVE</name>
<feature type="compositionally biased region" description="Basic and acidic residues" evidence="2">
    <location>
        <begin position="319"/>
        <end position="386"/>
    </location>
</feature>
<feature type="region of interest" description="Disordered" evidence="2">
    <location>
        <begin position="160"/>
        <end position="201"/>
    </location>
</feature>
<feature type="region of interest" description="Disordered" evidence="2">
    <location>
        <begin position="230"/>
        <end position="426"/>
    </location>
</feature>
<dbReference type="Gene3D" id="3.30.160.60">
    <property type="entry name" value="Classic Zinc Finger"/>
    <property type="match status" value="1"/>
</dbReference>
<dbReference type="InterPro" id="IPR036236">
    <property type="entry name" value="Znf_C2H2_sf"/>
</dbReference>
<dbReference type="InterPro" id="IPR032446">
    <property type="entry name" value="SCAPER_N"/>
</dbReference>
<gene>
    <name evidence="4" type="ORF">BDFB_002298</name>
</gene>
<organism evidence="4 5">
    <name type="scientific">Asbolus verrucosus</name>
    <name type="common">Desert ironclad beetle</name>
    <dbReference type="NCBI Taxonomy" id="1661398"/>
    <lineage>
        <taxon>Eukaryota</taxon>
        <taxon>Metazoa</taxon>
        <taxon>Ecdysozoa</taxon>
        <taxon>Arthropoda</taxon>
        <taxon>Hexapoda</taxon>
        <taxon>Insecta</taxon>
        <taxon>Pterygota</taxon>
        <taxon>Neoptera</taxon>
        <taxon>Endopterygota</taxon>
        <taxon>Coleoptera</taxon>
        <taxon>Polyphaga</taxon>
        <taxon>Cucujiformia</taxon>
        <taxon>Tenebrionidae</taxon>
        <taxon>Pimeliinae</taxon>
        <taxon>Asbolus</taxon>
    </lineage>
</organism>
<dbReference type="Pfam" id="PF12874">
    <property type="entry name" value="zf-met"/>
    <property type="match status" value="1"/>
</dbReference>
<feature type="compositionally biased region" description="Basic and acidic residues" evidence="2">
    <location>
        <begin position="279"/>
        <end position="312"/>
    </location>
</feature>
<reference evidence="4 5" key="1">
    <citation type="submission" date="2017-03" db="EMBL/GenBank/DDBJ databases">
        <title>Genome of the blue death feigning beetle - Asbolus verrucosus.</title>
        <authorList>
            <person name="Rider S.D."/>
        </authorList>
    </citation>
    <scope>NUCLEOTIDE SEQUENCE [LARGE SCALE GENOMIC DNA]</scope>
    <source>
        <strain evidence="4">Butters</strain>
        <tissue evidence="4">Head and leg muscle</tissue>
    </source>
</reference>
<feature type="compositionally biased region" description="Basic and acidic residues" evidence="2">
    <location>
        <begin position="712"/>
        <end position="723"/>
    </location>
</feature>
<evidence type="ECO:0000313" key="5">
    <source>
        <dbReference type="Proteomes" id="UP000292052"/>
    </source>
</evidence>
<sequence>MEQVRLLVQEQGREARNLLTFNISPFNDNFGSKVSRKPPCPPRVPENQQSVKLNIGVRARTGARVRSASTGRDKRSELRARYWALLFGNLQRSIAEIYNTVETHESITECQEVLLVLENYLRDFNALAEWFRLKWDYENTPPLQRPTSLTWNICKTNLSKGNNRSGKSSPSLGSGRNSPNVSGKISPRILTNKVKNSTSAPTSPLPIIDQYIIEGKVIETPPVQKKIIESANTQTTIEETKSETKTVESQTENGDKPEQPKESKNEQVKAVKSPVAKRKIGESVKAPEMKSKPSLLKQKETKPASTIKKEAAKPLQVKPKVDANKKGLLKKSNEDIAQERKNNEDVSQEKTVEVESESAEVKAENPPAQEHKVQSVEKSTSTEDFPKLPPVKKQNVVKINQECQTEDSDKKNATTANKTVKSEPAKVAKAATIRAAYSTALTKSFSAKAVSAIKPKIEVKSVKPVVKPVKPVGSARTGTNTLRTGLARSKTVGDMKSVKIGGYNQKPKVMSKFDQTSKFVSSKQSRPSSTLTKSNTTLTKEHLNKSMSPNEYASSVETLVNHGKSTENIIVTNSSNSIASSSETLNNENTKGDNQHTDGWLTVKCRSRFKNNSKSRRSDTALTWATRFHQVSATASLPALALLPENNEGAKTAKCMEKSVKENLNTFKSLKKSVDQGKMPLKRSHTTLSKMTISSNKNSVLEKNKTNLHIKKTAEERRNKVSDIDSETDDESKFKDSPEDIATEEEHRKKAEQLSEEEDRLTKEIEQLKCLEIEVDTETDGTETDGEWQGDNEDVQIEPTNEDDYSMSLEARYEPMLAEMSWSDRIDTLAALEDLNARHPGRALELHQKLSNPARRISLTEAIRKYQAKQTRAQQRRQDLQQEKAQKLHALLCRVEDVKAAKLQLIEDKRKRMESRMQKATQNRRRHIKDIIKKAHDEEEKLKEIAFINELEAQNKRHDFLQSCREQRGRIQCMKEDRRKRLEEKAAKEAAVEERKRALERERLERFDRLKDERRQRDERIFQQQQQRERERQELAREKARDREERLSALHAQQLASTQELQKRIEQKQEESKRRHEENMEQIRQKALELSIQRCHNEDNQAPNSVPYPTQKFCTVCNTLIKSEVYLMSHLRGRAHQEAVKQANPGSATLTSNELEQYNLKQIVDAPAGKEDPKDVAAKERSKTHRKRCKKIRQRMVMKGAEYETSYKPHIVDCANKRSLNRSINTIGSITNQASQGLSPASSSQLDRILNELTRLLSKGADSDLIMFQNVGGFTVLGKLLSMGQDSSNTSISLKTLIICCNLWQVACKGSGSGAANCEYVILSNRLTPAIDFLNTRLQ</sequence>
<evidence type="ECO:0000256" key="2">
    <source>
        <dbReference type="SAM" id="MobiDB-lite"/>
    </source>
</evidence>
<feature type="domain" description="U1-type" evidence="3">
    <location>
        <begin position="1109"/>
        <end position="1143"/>
    </location>
</feature>
<dbReference type="GO" id="GO:0008270">
    <property type="term" value="F:zinc ion binding"/>
    <property type="evidence" value="ECO:0007669"/>
    <property type="project" value="InterPro"/>
</dbReference>
<dbReference type="PANTHER" id="PTHR31434">
    <property type="entry name" value="S PHASE CYCLIN A-ASSOCIATED PROTEIN IN THE ENDOPLASMIC RETICULUM"/>
    <property type="match status" value="1"/>
</dbReference>
<feature type="compositionally biased region" description="Polar residues" evidence="2">
    <location>
        <begin position="160"/>
        <end position="183"/>
    </location>
</feature>
<evidence type="ECO:0000259" key="3">
    <source>
        <dbReference type="SMART" id="SM00451"/>
    </source>
</evidence>
<protein>
    <submittedName>
        <fullName evidence="4">S phase cyclin A-associated protein in the endoplasmic reticulum</fullName>
    </submittedName>
</protein>
<evidence type="ECO:0000313" key="4">
    <source>
        <dbReference type="EMBL" id="RZC34668.1"/>
    </source>
</evidence>
<dbReference type="Proteomes" id="UP000292052">
    <property type="component" value="Unassembled WGS sequence"/>
</dbReference>
<dbReference type="SUPFAM" id="SSF57667">
    <property type="entry name" value="beta-beta-alpha zinc fingers"/>
    <property type="match status" value="1"/>
</dbReference>
<accession>A0A482VQJ1</accession>
<dbReference type="InterPro" id="IPR003604">
    <property type="entry name" value="Matrin/U1-like-C_Znf_C2H2"/>
</dbReference>
<keyword evidence="5" id="KW-1185">Reference proteome</keyword>
<dbReference type="STRING" id="1661398.A0A482VQJ1"/>
<feature type="compositionally biased region" description="Polar residues" evidence="2">
    <location>
        <begin position="514"/>
        <end position="527"/>
    </location>
</feature>
<feature type="compositionally biased region" description="Basic and acidic residues" evidence="2">
    <location>
        <begin position="253"/>
        <end position="269"/>
    </location>
</feature>
<dbReference type="SMART" id="SM00451">
    <property type="entry name" value="ZnF_U1"/>
    <property type="match status" value="1"/>
</dbReference>
<dbReference type="EMBL" id="QDEB01077916">
    <property type="protein sequence ID" value="RZC34668.1"/>
    <property type="molecule type" value="Genomic_DNA"/>
</dbReference>
<feature type="compositionally biased region" description="Basic and acidic residues" evidence="2">
    <location>
        <begin position="731"/>
        <end position="753"/>
    </location>
</feature>
<feature type="region of interest" description="Disordered" evidence="2">
    <location>
        <begin position="514"/>
        <end position="535"/>
    </location>
</feature>
<feature type="region of interest" description="Disordered" evidence="2">
    <location>
        <begin position="778"/>
        <end position="799"/>
    </location>
</feature>
<comment type="caution">
    <text evidence="4">The sequence shown here is derived from an EMBL/GenBank/DDBJ whole genome shotgun (WGS) entry which is preliminary data.</text>
</comment>
<feature type="compositionally biased region" description="Basic and acidic residues" evidence="2">
    <location>
        <begin position="1061"/>
        <end position="1081"/>
    </location>
</feature>
<dbReference type="PANTHER" id="PTHR31434:SF2">
    <property type="entry name" value="S PHASE CYCLIN A-ASSOCIATED PROTEIN IN THE ENDOPLASMIC RETICULUM"/>
    <property type="match status" value="1"/>
</dbReference>
<dbReference type="InterPro" id="IPR013087">
    <property type="entry name" value="Znf_C2H2_type"/>
</dbReference>
<dbReference type="GO" id="GO:0003676">
    <property type="term" value="F:nucleic acid binding"/>
    <property type="evidence" value="ECO:0007669"/>
    <property type="project" value="InterPro"/>
</dbReference>
<proteinExistence type="predicted"/>